<accession>D0RMB9</accession>
<sequence>MVVNLQLRLRTSAGSVRISKPVECLIIPGDAAEFLLGNDVLTMLGIDVQRQLDMFVANAVQNGEDDIFDDIDEPQIGSSVNLSDEQRNAVEALITKADHYTI</sequence>
<evidence type="ECO:0000313" key="2">
    <source>
        <dbReference type="Proteomes" id="UP000006643"/>
    </source>
</evidence>
<dbReference type="KEGG" id="pif:PITG_22437"/>
<organism evidence="1 2">
    <name type="scientific">Phytophthora infestans (strain T30-4)</name>
    <name type="common">Potato late blight agent</name>
    <dbReference type="NCBI Taxonomy" id="403677"/>
    <lineage>
        <taxon>Eukaryota</taxon>
        <taxon>Sar</taxon>
        <taxon>Stramenopiles</taxon>
        <taxon>Oomycota</taxon>
        <taxon>Peronosporomycetes</taxon>
        <taxon>Peronosporales</taxon>
        <taxon>Peronosporaceae</taxon>
        <taxon>Phytophthora</taxon>
    </lineage>
</organism>
<dbReference type="EMBL" id="GG690584">
    <property type="protein sequence ID" value="EEY62036.1"/>
    <property type="molecule type" value="Genomic_DNA"/>
</dbReference>
<dbReference type="InParanoid" id="D0RMB9"/>
<evidence type="ECO:0000313" key="1">
    <source>
        <dbReference type="EMBL" id="EEY62036.1"/>
    </source>
</evidence>
<gene>
    <name evidence="1" type="ORF">PITG_22437</name>
</gene>
<dbReference type="HOGENOM" id="CLU_2282946_0_0_1"/>
<dbReference type="VEuPathDB" id="FungiDB:PITG_22437"/>
<reference evidence="2" key="1">
    <citation type="journal article" date="2009" name="Nature">
        <title>Genome sequence and analysis of the Irish potato famine pathogen Phytophthora infestans.</title>
        <authorList>
            <consortium name="The Broad Institute Genome Sequencing Platform"/>
            <person name="Haas B.J."/>
            <person name="Kamoun S."/>
            <person name="Zody M.C."/>
            <person name="Jiang R.H."/>
            <person name="Handsaker R.E."/>
            <person name="Cano L.M."/>
            <person name="Grabherr M."/>
            <person name="Kodira C.D."/>
            <person name="Raffaele S."/>
            <person name="Torto-Alalibo T."/>
            <person name="Bozkurt T.O."/>
            <person name="Ah-Fong A.M."/>
            <person name="Alvarado L."/>
            <person name="Anderson V.L."/>
            <person name="Armstrong M.R."/>
            <person name="Avrova A."/>
            <person name="Baxter L."/>
            <person name="Beynon J."/>
            <person name="Boevink P.C."/>
            <person name="Bollmann S.R."/>
            <person name="Bos J.I."/>
            <person name="Bulone V."/>
            <person name="Cai G."/>
            <person name="Cakir C."/>
            <person name="Carrington J.C."/>
            <person name="Chawner M."/>
            <person name="Conti L."/>
            <person name="Costanzo S."/>
            <person name="Ewan R."/>
            <person name="Fahlgren N."/>
            <person name="Fischbach M.A."/>
            <person name="Fugelstad J."/>
            <person name="Gilroy E.M."/>
            <person name="Gnerre S."/>
            <person name="Green P.J."/>
            <person name="Grenville-Briggs L.J."/>
            <person name="Griffith J."/>
            <person name="Grunwald N.J."/>
            <person name="Horn K."/>
            <person name="Horner N.R."/>
            <person name="Hu C.H."/>
            <person name="Huitema E."/>
            <person name="Jeong D.H."/>
            <person name="Jones A.M."/>
            <person name="Jones J.D."/>
            <person name="Jones R.W."/>
            <person name="Karlsson E.K."/>
            <person name="Kunjeti S.G."/>
            <person name="Lamour K."/>
            <person name="Liu Z."/>
            <person name="Ma L."/>
            <person name="Maclean D."/>
            <person name="Chibucos M.C."/>
            <person name="McDonald H."/>
            <person name="McWalters J."/>
            <person name="Meijer H.J."/>
            <person name="Morgan W."/>
            <person name="Morris P.F."/>
            <person name="Munro C.A."/>
            <person name="O'Neill K."/>
            <person name="Ospina-Giraldo M."/>
            <person name="Pinzon A."/>
            <person name="Pritchard L."/>
            <person name="Ramsahoye B."/>
            <person name="Ren Q."/>
            <person name="Restrepo S."/>
            <person name="Roy S."/>
            <person name="Sadanandom A."/>
            <person name="Savidor A."/>
            <person name="Schornack S."/>
            <person name="Schwartz D.C."/>
            <person name="Schumann U.D."/>
            <person name="Schwessinger B."/>
            <person name="Seyer L."/>
            <person name="Sharpe T."/>
            <person name="Silvar C."/>
            <person name="Song J."/>
            <person name="Studholme D.J."/>
            <person name="Sykes S."/>
            <person name="Thines M."/>
            <person name="van de Vondervoort P.J."/>
            <person name="Phuntumart V."/>
            <person name="Wawra S."/>
            <person name="Weide R."/>
            <person name="Win J."/>
            <person name="Young C."/>
            <person name="Zhou S."/>
            <person name="Fry W."/>
            <person name="Meyers B.C."/>
            <person name="van West P."/>
            <person name="Ristaino J."/>
            <person name="Govers F."/>
            <person name="Birch P.R."/>
            <person name="Whisson S.C."/>
            <person name="Judelson H.S."/>
            <person name="Nusbaum C."/>
        </authorList>
    </citation>
    <scope>NUCLEOTIDE SEQUENCE [LARGE SCALE GENOMIC DNA]</scope>
    <source>
        <strain evidence="2">T30-4</strain>
    </source>
</reference>
<dbReference type="RefSeq" id="XP_002909811.1">
    <property type="nucleotide sequence ID" value="XM_002909765.1"/>
</dbReference>
<dbReference type="OrthoDB" id="122630at2759"/>
<keyword evidence="2" id="KW-1185">Reference proteome</keyword>
<dbReference type="AlphaFoldDB" id="D0RMB9"/>
<dbReference type="Proteomes" id="UP000006643">
    <property type="component" value="Unassembled WGS sequence"/>
</dbReference>
<proteinExistence type="predicted"/>
<dbReference type="GeneID" id="9468203"/>
<name>D0RMB9_PHYIT</name>
<protein>
    <submittedName>
        <fullName evidence="1">Uncharacterized protein</fullName>
    </submittedName>
</protein>